<dbReference type="Ensembl" id="ENSCINT00000002562.3">
    <property type="protein sequence ID" value="ENSCINP00000002562.3"/>
    <property type="gene ID" value="ENSCING00000001325.3"/>
</dbReference>
<reference evidence="2" key="1">
    <citation type="journal article" date="2002" name="Science">
        <title>The draft genome of Ciona intestinalis: insights into chordate and vertebrate origins.</title>
        <authorList>
            <person name="Dehal P."/>
            <person name="Satou Y."/>
            <person name="Campbell R.K."/>
            <person name="Chapman J."/>
            <person name="Degnan B."/>
            <person name="De Tomaso A."/>
            <person name="Davidson B."/>
            <person name="Di Gregorio A."/>
            <person name="Gelpke M."/>
            <person name="Goodstein D.M."/>
            <person name="Harafuji N."/>
            <person name="Hastings K.E."/>
            <person name="Ho I."/>
            <person name="Hotta K."/>
            <person name="Huang W."/>
            <person name="Kawashima T."/>
            <person name="Lemaire P."/>
            <person name="Martinez D."/>
            <person name="Meinertzhagen I.A."/>
            <person name="Necula S."/>
            <person name="Nonaka M."/>
            <person name="Putnam N."/>
            <person name="Rash S."/>
            <person name="Saiga H."/>
            <person name="Satake M."/>
            <person name="Terry A."/>
            <person name="Yamada L."/>
            <person name="Wang H.G."/>
            <person name="Awazu S."/>
            <person name="Azumi K."/>
            <person name="Boore J."/>
            <person name="Branno M."/>
            <person name="Chin-Bow S."/>
            <person name="DeSantis R."/>
            <person name="Doyle S."/>
            <person name="Francino P."/>
            <person name="Keys D.N."/>
            <person name="Haga S."/>
            <person name="Hayashi H."/>
            <person name="Hino K."/>
            <person name="Imai K.S."/>
            <person name="Inaba K."/>
            <person name="Kano S."/>
            <person name="Kobayashi K."/>
            <person name="Kobayashi M."/>
            <person name="Lee B.I."/>
            <person name="Makabe K.W."/>
            <person name="Manohar C."/>
            <person name="Matassi G."/>
            <person name="Medina M."/>
            <person name="Mochizuki Y."/>
            <person name="Mount S."/>
            <person name="Morishita T."/>
            <person name="Miura S."/>
            <person name="Nakayama A."/>
            <person name="Nishizaka S."/>
            <person name="Nomoto H."/>
            <person name="Ohta F."/>
            <person name="Oishi K."/>
            <person name="Rigoutsos I."/>
            <person name="Sano M."/>
            <person name="Sasaki A."/>
            <person name="Sasakura Y."/>
            <person name="Shoguchi E."/>
            <person name="Shin-i T."/>
            <person name="Spagnuolo A."/>
            <person name="Stainier D."/>
            <person name="Suzuki M.M."/>
            <person name="Tassy O."/>
            <person name="Takatori N."/>
            <person name="Tokuoka M."/>
            <person name="Yagi K."/>
            <person name="Yoshizaki F."/>
            <person name="Wada S."/>
            <person name="Zhang C."/>
            <person name="Hyatt P.D."/>
            <person name="Larimer F."/>
            <person name="Detter C."/>
            <person name="Doggett N."/>
            <person name="Glavina T."/>
            <person name="Hawkins T."/>
            <person name="Richardson P."/>
            <person name="Lucas S."/>
            <person name="Kohara Y."/>
            <person name="Levine M."/>
            <person name="Satoh N."/>
            <person name="Rokhsar D.S."/>
        </authorList>
    </citation>
    <scope>NUCLEOTIDE SEQUENCE [LARGE SCALE GENOMIC DNA]</scope>
</reference>
<keyword evidence="2" id="KW-1185">Reference proteome</keyword>
<reference evidence="1" key="3">
    <citation type="submission" date="2025-09" db="UniProtKB">
        <authorList>
            <consortium name="Ensembl"/>
        </authorList>
    </citation>
    <scope>IDENTIFICATION</scope>
</reference>
<accession>F6W9W0</accession>
<reference evidence="1" key="2">
    <citation type="submission" date="2025-08" db="UniProtKB">
        <authorList>
            <consortium name="Ensembl"/>
        </authorList>
    </citation>
    <scope>IDENTIFICATION</scope>
</reference>
<dbReference type="HOGENOM" id="CLU_3086493_0_0_1"/>
<name>F6W9W0_CIOIN</name>
<proteinExistence type="predicted"/>
<sequence>MLLLVAVQVDSSSARRRRMWIIWDEQPNEENTFDILTQLIEDHPSIPSNYVE</sequence>
<protein>
    <submittedName>
        <fullName evidence="1">Uncharacterized protein</fullName>
    </submittedName>
</protein>
<dbReference type="AlphaFoldDB" id="F6W9W0"/>
<evidence type="ECO:0000313" key="2">
    <source>
        <dbReference type="Proteomes" id="UP000008144"/>
    </source>
</evidence>
<dbReference type="Proteomes" id="UP000008144">
    <property type="component" value="Unassembled WGS sequence"/>
</dbReference>
<dbReference type="InParanoid" id="F6W9W0"/>
<evidence type="ECO:0000313" key="1">
    <source>
        <dbReference type="Ensembl" id="ENSCINP00000002562.3"/>
    </source>
</evidence>
<organism evidence="1 2">
    <name type="scientific">Ciona intestinalis</name>
    <name type="common">Transparent sea squirt</name>
    <name type="synonym">Ascidia intestinalis</name>
    <dbReference type="NCBI Taxonomy" id="7719"/>
    <lineage>
        <taxon>Eukaryota</taxon>
        <taxon>Metazoa</taxon>
        <taxon>Chordata</taxon>
        <taxon>Tunicata</taxon>
        <taxon>Ascidiacea</taxon>
        <taxon>Phlebobranchia</taxon>
        <taxon>Cionidae</taxon>
        <taxon>Ciona</taxon>
    </lineage>
</organism>